<name>A0A0D8L8M6_MORMO</name>
<reference evidence="1 2" key="1">
    <citation type="submission" date="2015-02" db="EMBL/GenBank/DDBJ databases">
        <title>Whole genome shotgun sequencing of cultured foodborne pathogen.</title>
        <authorList>
            <person name="Timme R."/>
            <person name="Allard M.W."/>
            <person name="Strain E."/>
            <person name="Evans P.S."/>
            <person name="Brown E."/>
        </authorList>
    </citation>
    <scope>NUCLEOTIDE SEQUENCE [LARGE SCALE GENOMIC DNA]</scope>
    <source>
        <strain evidence="1 2">GCSL-TSO-24</strain>
    </source>
</reference>
<evidence type="ECO:0000313" key="2">
    <source>
        <dbReference type="Proteomes" id="UP000032582"/>
    </source>
</evidence>
<dbReference type="PATRIC" id="fig|582.24.peg.2622"/>
<protein>
    <submittedName>
        <fullName evidence="1">Uncharacterized protein</fullName>
    </submittedName>
</protein>
<dbReference type="Proteomes" id="UP000032582">
    <property type="component" value="Unassembled WGS sequence"/>
</dbReference>
<dbReference type="AlphaFoldDB" id="A0A0D8L8M6"/>
<sequence length="62" mass="7007">MLFYFLIPSRLFLSILLTMNITWLTFSRITSANLTSVQPQTDITPKMRLLPAVVTVSMKMGG</sequence>
<evidence type="ECO:0000313" key="1">
    <source>
        <dbReference type="EMBL" id="KJF78104.1"/>
    </source>
</evidence>
<comment type="caution">
    <text evidence="1">The sequence shown here is derived from an EMBL/GenBank/DDBJ whole genome shotgun (WGS) entry which is preliminary data.</text>
</comment>
<proteinExistence type="predicted"/>
<organism evidence="1 2">
    <name type="scientific">Morganella morganii</name>
    <name type="common">Proteus morganii</name>
    <dbReference type="NCBI Taxonomy" id="582"/>
    <lineage>
        <taxon>Bacteria</taxon>
        <taxon>Pseudomonadati</taxon>
        <taxon>Pseudomonadota</taxon>
        <taxon>Gammaproteobacteria</taxon>
        <taxon>Enterobacterales</taxon>
        <taxon>Morganellaceae</taxon>
        <taxon>Morganella</taxon>
    </lineage>
</organism>
<gene>
    <name evidence="1" type="ORF">UA45_08415</name>
</gene>
<dbReference type="EMBL" id="JZSH01000076">
    <property type="protein sequence ID" value="KJF78104.1"/>
    <property type="molecule type" value="Genomic_DNA"/>
</dbReference>
<accession>A0A0D8L8M6</accession>